<evidence type="ECO:0000313" key="2">
    <source>
        <dbReference type="Proteomes" id="UP001281761"/>
    </source>
</evidence>
<sequence length="347" mass="35707">MVPRDLAGCGSSQWRCSQFAVASSHLAGSGVHTLSIVNSVSLSDQLSFSMNDITMSSPTPATISVSSAATISISGFTLTLSSLIFDGLSQDRSTSFISLATTGAVSVSSCTFTKFTRSSGNGAVFSVSLSSSNSLNLNTVHFSKCESEKGGPLFVDVSDSTAADRVAFVGVTFGTDSDTNVGTPGNNLYLKCSSMSSATETGIASLSPTLPATKAATDVILNDFVGSDSSNTDVSLLLIWNAHMSGDVTVMASGHSHSNCGLIQLPCSSLAQGHLSVKPNGNTVVLADNQILSTTLTVPNFEETMKSDVGVRKVTVQSGGSIILANKGSALSLLNLLLVINSQTFDT</sequence>
<accession>A0ABQ9XJH3</accession>
<gene>
    <name evidence="1" type="ORF">BLNAU_12416</name>
</gene>
<proteinExistence type="predicted"/>
<organism evidence="1 2">
    <name type="scientific">Blattamonas nauphoetae</name>
    <dbReference type="NCBI Taxonomy" id="2049346"/>
    <lineage>
        <taxon>Eukaryota</taxon>
        <taxon>Metamonada</taxon>
        <taxon>Preaxostyla</taxon>
        <taxon>Oxymonadida</taxon>
        <taxon>Blattamonas</taxon>
    </lineage>
</organism>
<reference evidence="1 2" key="1">
    <citation type="journal article" date="2022" name="bioRxiv">
        <title>Genomics of Preaxostyla Flagellates Illuminates Evolutionary Transitions and the Path Towards Mitochondrial Loss.</title>
        <authorList>
            <person name="Novak L.V.F."/>
            <person name="Treitli S.C."/>
            <person name="Pyrih J."/>
            <person name="Halakuc P."/>
            <person name="Pipaliya S.V."/>
            <person name="Vacek V."/>
            <person name="Brzon O."/>
            <person name="Soukal P."/>
            <person name="Eme L."/>
            <person name="Dacks J.B."/>
            <person name="Karnkowska A."/>
            <person name="Elias M."/>
            <person name="Hampl V."/>
        </authorList>
    </citation>
    <scope>NUCLEOTIDE SEQUENCE [LARGE SCALE GENOMIC DNA]</scope>
    <source>
        <strain evidence="1">NAU3</strain>
        <tissue evidence="1">Gut</tissue>
    </source>
</reference>
<dbReference type="Proteomes" id="UP001281761">
    <property type="component" value="Unassembled WGS sequence"/>
</dbReference>
<name>A0ABQ9XJH3_9EUKA</name>
<protein>
    <submittedName>
        <fullName evidence="1">Uncharacterized protein</fullName>
    </submittedName>
</protein>
<keyword evidence="2" id="KW-1185">Reference proteome</keyword>
<comment type="caution">
    <text evidence="1">The sequence shown here is derived from an EMBL/GenBank/DDBJ whole genome shotgun (WGS) entry which is preliminary data.</text>
</comment>
<evidence type="ECO:0000313" key="1">
    <source>
        <dbReference type="EMBL" id="KAK2952588.1"/>
    </source>
</evidence>
<dbReference type="EMBL" id="JARBJD010000101">
    <property type="protein sequence ID" value="KAK2952588.1"/>
    <property type="molecule type" value="Genomic_DNA"/>
</dbReference>